<keyword evidence="3" id="KW-1185">Reference proteome</keyword>
<dbReference type="InterPro" id="IPR010982">
    <property type="entry name" value="Lambda_DNA-bd_dom_sf"/>
</dbReference>
<organism evidence="2 3">
    <name type="scientific">Noviherbaspirillum album</name>
    <dbReference type="NCBI Taxonomy" id="3080276"/>
    <lineage>
        <taxon>Bacteria</taxon>
        <taxon>Pseudomonadati</taxon>
        <taxon>Pseudomonadota</taxon>
        <taxon>Betaproteobacteria</taxon>
        <taxon>Burkholderiales</taxon>
        <taxon>Oxalobacteraceae</taxon>
        <taxon>Noviherbaspirillum</taxon>
    </lineage>
</organism>
<sequence length="99" mass="10850">MNQGDLVEAARARAGFSSDLQMAGALGIHPARLSEIKKGILPADPYEIFRLAEMANISPIAAAAASRHKRERNPRKRAYWQKIMEQDGDFPGGESSRDA</sequence>
<protein>
    <recommendedName>
        <fullName evidence="4">HTH cro/C1-type domain-containing protein</fullName>
    </recommendedName>
</protein>
<dbReference type="SUPFAM" id="SSF47413">
    <property type="entry name" value="lambda repressor-like DNA-binding domains"/>
    <property type="match status" value="1"/>
</dbReference>
<name>A0ABU6J8L1_9BURK</name>
<gene>
    <name evidence="2" type="ORF">RY831_12655</name>
</gene>
<comment type="caution">
    <text evidence="2">The sequence shown here is derived from an EMBL/GenBank/DDBJ whole genome shotgun (WGS) entry which is preliminary data.</text>
</comment>
<feature type="compositionally biased region" description="Basic residues" evidence="1">
    <location>
        <begin position="66"/>
        <end position="79"/>
    </location>
</feature>
<evidence type="ECO:0000256" key="1">
    <source>
        <dbReference type="SAM" id="MobiDB-lite"/>
    </source>
</evidence>
<proteinExistence type="predicted"/>
<evidence type="ECO:0000313" key="3">
    <source>
        <dbReference type="Proteomes" id="UP001352263"/>
    </source>
</evidence>
<dbReference type="RefSeq" id="WP_326506720.1">
    <property type="nucleotide sequence ID" value="NZ_JAWIIV010000009.1"/>
</dbReference>
<accession>A0ABU6J8L1</accession>
<evidence type="ECO:0000313" key="2">
    <source>
        <dbReference type="EMBL" id="MEC4720005.1"/>
    </source>
</evidence>
<reference evidence="2 3" key="1">
    <citation type="submission" date="2023-10" db="EMBL/GenBank/DDBJ databases">
        <title>Noviherbaspirillum sp. CPCC 100848 genome assembly.</title>
        <authorList>
            <person name="Li X.Y."/>
            <person name="Fang X.M."/>
        </authorList>
    </citation>
    <scope>NUCLEOTIDE SEQUENCE [LARGE SCALE GENOMIC DNA]</scope>
    <source>
        <strain evidence="2 3">CPCC 100848</strain>
    </source>
</reference>
<dbReference type="Proteomes" id="UP001352263">
    <property type="component" value="Unassembled WGS sequence"/>
</dbReference>
<feature type="region of interest" description="Disordered" evidence="1">
    <location>
        <begin position="65"/>
        <end position="99"/>
    </location>
</feature>
<evidence type="ECO:0008006" key="4">
    <source>
        <dbReference type="Google" id="ProtNLM"/>
    </source>
</evidence>
<dbReference type="EMBL" id="JAWIIV010000009">
    <property type="protein sequence ID" value="MEC4720005.1"/>
    <property type="molecule type" value="Genomic_DNA"/>
</dbReference>